<feature type="compositionally biased region" description="Polar residues" evidence="1">
    <location>
        <begin position="384"/>
        <end position="397"/>
    </location>
</feature>
<proteinExistence type="predicted"/>
<dbReference type="GO" id="GO:0003756">
    <property type="term" value="F:protein disulfide isomerase activity"/>
    <property type="evidence" value="ECO:0007669"/>
    <property type="project" value="TreeGrafter"/>
</dbReference>
<dbReference type="Gene3D" id="3.40.30.10">
    <property type="entry name" value="Glutaredoxin"/>
    <property type="match status" value="3"/>
</dbReference>
<evidence type="ECO:0000313" key="3">
    <source>
        <dbReference type="EMBL" id="KAA3680618.1"/>
    </source>
</evidence>
<sequence>VREFWRVRGMRPDGVFCTLLLSLFSALLLFQILTEQCSCVVFVVSTDNYTLLHNYKVALIQFSAEWCHFSRQLAPIFEETSQKFLEETERGEVALGRIDCESDVSLCQKENIRKYPTVKVLVHGFMLKSEYRGARTVEALSNFVRDYLVENVTEVDAQQQNVIDVLNRISDSKETIIAIFPKLDPSNPHYQYYKRAAHLERDNCNFYVAHNLTDEGDRLAHKESLTQKVKEISTLEDANFEAIRSWINQKCTPYLRELTFENAEAITEEALPLLLLFYDKKSEHLKQKLHHMVKTHLAEERAYVNFLAADGLQFSHPLSHLGKTVSDLPLICIDTLSHMYGLPKDAEEALNDPVHLKQFIADLKSGKLHREYHYGPDPVLKQPQIDQSVPKQPQVDQSVPESPPSPGLPPAEKTTPPKSVFRKLGPSYLKYTLLHDEL</sequence>
<dbReference type="PROSITE" id="PS51352">
    <property type="entry name" value="THIOREDOXIN_2"/>
    <property type="match status" value="1"/>
</dbReference>
<comment type="caution">
    <text evidence="3">The sequence shown here is derived from an EMBL/GenBank/DDBJ whole genome shotgun (WGS) entry which is preliminary data.</text>
</comment>
<keyword evidence="4" id="KW-1185">Reference proteome</keyword>
<dbReference type="PANTHER" id="PTHR46295:SF1">
    <property type="entry name" value="ENDOPLASMIC RETICULUM RESIDENT PROTEIN 44"/>
    <property type="match status" value="1"/>
</dbReference>
<dbReference type="GO" id="GO:0005789">
    <property type="term" value="C:endoplasmic reticulum membrane"/>
    <property type="evidence" value="ECO:0007669"/>
    <property type="project" value="TreeGrafter"/>
</dbReference>
<dbReference type="Pfam" id="PF00085">
    <property type="entry name" value="Thioredoxin"/>
    <property type="match status" value="1"/>
</dbReference>
<dbReference type="AlphaFoldDB" id="A0A5J4NZV6"/>
<gene>
    <name evidence="3" type="ORF">DEA37_0011894</name>
</gene>
<dbReference type="InterPro" id="IPR036249">
    <property type="entry name" value="Thioredoxin-like_sf"/>
</dbReference>
<feature type="region of interest" description="Disordered" evidence="1">
    <location>
        <begin position="373"/>
        <end position="421"/>
    </location>
</feature>
<accession>A0A5J4NZV6</accession>
<evidence type="ECO:0000256" key="1">
    <source>
        <dbReference type="SAM" id="MobiDB-lite"/>
    </source>
</evidence>
<reference evidence="3 4" key="1">
    <citation type="journal article" date="2019" name="Gigascience">
        <title>Whole-genome sequence of the oriental lung fluke Paragonimus westermani.</title>
        <authorList>
            <person name="Oey H."/>
            <person name="Zakrzewski M."/>
            <person name="Narain K."/>
            <person name="Devi K.R."/>
            <person name="Agatsuma T."/>
            <person name="Nawaratna S."/>
            <person name="Gobert G.N."/>
            <person name="Jones M.K."/>
            <person name="Ragan M.A."/>
            <person name="McManus D.P."/>
            <person name="Krause L."/>
        </authorList>
    </citation>
    <scope>NUCLEOTIDE SEQUENCE [LARGE SCALE GENOMIC DNA]</scope>
    <source>
        <strain evidence="3 4">IND2009</strain>
    </source>
</reference>
<dbReference type="InterPro" id="IPR052643">
    <property type="entry name" value="ERP44"/>
</dbReference>
<dbReference type="PANTHER" id="PTHR46295">
    <property type="entry name" value="ENDOPLASMIC RETICULUM RESIDENT PROTEIN 44"/>
    <property type="match status" value="1"/>
</dbReference>
<name>A0A5J4NZV6_9TREM</name>
<dbReference type="GO" id="GO:0006457">
    <property type="term" value="P:protein folding"/>
    <property type="evidence" value="ECO:0007669"/>
    <property type="project" value="TreeGrafter"/>
</dbReference>
<feature type="domain" description="Thioredoxin" evidence="2">
    <location>
        <begin position="21"/>
        <end position="149"/>
    </location>
</feature>
<dbReference type="SUPFAM" id="SSF52833">
    <property type="entry name" value="Thioredoxin-like"/>
    <property type="match status" value="2"/>
</dbReference>
<feature type="non-terminal residue" evidence="3">
    <location>
        <position position="1"/>
    </location>
</feature>
<protein>
    <submittedName>
        <fullName evidence="3">Endoplasmic reticulum resident protein 44</fullName>
    </submittedName>
</protein>
<dbReference type="Pfam" id="PF13848">
    <property type="entry name" value="Thioredoxin_6"/>
    <property type="match status" value="1"/>
</dbReference>
<organism evidence="3 4">
    <name type="scientific">Paragonimus westermani</name>
    <dbReference type="NCBI Taxonomy" id="34504"/>
    <lineage>
        <taxon>Eukaryota</taxon>
        <taxon>Metazoa</taxon>
        <taxon>Spiralia</taxon>
        <taxon>Lophotrochozoa</taxon>
        <taxon>Platyhelminthes</taxon>
        <taxon>Trematoda</taxon>
        <taxon>Digenea</taxon>
        <taxon>Plagiorchiida</taxon>
        <taxon>Troglotremata</taxon>
        <taxon>Troglotrematidae</taxon>
        <taxon>Paragonimus</taxon>
    </lineage>
</organism>
<evidence type="ECO:0000313" key="4">
    <source>
        <dbReference type="Proteomes" id="UP000324629"/>
    </source>
</evidence>
<evidence type="ECO:0000259" key="2">
    <source>
        <dbReference type="PROSITE" id="PS51352"/>
    </source>
</evidence>
<dbReference type="InterPro" id="IPR013766">
    <property type="entry name" value="Thioredoxin_domain"/>
</dbReference>
<dbReference type="EMBL" id="QNGE01000397">
    <property type="protein sequence ID" value="KAA3680618.1"/>
    <property type="molecule type" value="Genomic_DNA"/>
</dbReference>
<dbReference type="Proteomes" id="UP000324629">
    <property type="component" value="Unassembled WGS sequence"/>
</dbReference>
<dbReference type="GO" id="GO:0005793">
    <property type="term" value="C:endoplasmic reticulum-Golgi intermediate compartment"/>
    <property type="evidence" value="ECO:0007669"/>
    <property type="project" value="TreeGrafter"/>
</dbReference>